<sequence length="193" mass="18699">MKSISVLALCLAASAAPMPQGSLISINANNNDVKVPTNVLGLQTQDVSALNGNSAFDGQSSPSVKNGVTSSRRTQTQKTAPQPPQQYAPAPPAYEETSSIQAVPAAAPVAEAPAPVAEAPVAEAPVAEAPVPVAQAVPAVAPAAAPAAAPAQAAGGLNSLFALPLNLFGGALKTFTGTLGGLGGAVAPAAPAA</sequence>
<feature type="compositionally biased region" description="Polar residues" evidence="1">
    <location>
        <begin position="51"/>
        <end position="73"/>
    </location>
</feature>
<keyword evidence="4" id="KW-1185">Reference proteome</keyword>
<comment type="caution">
    <text evidence="3">The sequence shown here is derived from an EMBL/GenBank/DDBJ whole genome shotgun (WGS) entry which is preliminary data.</text>
</comment>
<dbReference type="OrthoDB" id="4870808at2759"/>
<proteinExistence type="predicted"/>
<feature type="compositionally biased region" description="Pro residues" evidence="1">
    <location>
        <begin position="81"/>
        <end position="92"/>
    </location>
</feature>
<reference evidence="3 4" key="1">
    <citation type="submission" date="2017-06" db="EMBL/GenBank/DDBJ databases">
        <title>Ant-infecting Ophiocordyceps genomes reveal a high diversity of potential behavioral manipulation genes and a possible major role for enterotoxins.</title>
        <authorList>
            <person name="De Bekker C."/>
            <person name="Evans H.C."/>
            <person name="Brachmann A."/>
            <person name="Hughes D.P."/>
        </authorList>
    </citation>
    <scope>NUCLEOTIDE SEQUENCE [LARGE SCALE GENOMIC DNA]</scope>
    <source>
        <strain evidence="3 4">Map64</strain>
    </source>
</reference>
<feature type="region of interest" description="Disordered" evidence="1">
    <location>
        <begin position="51"/>
        <end position="99"/>
    </location>
</feature>
<dbReference type="Proteomes" id="UP000226192">
    <property type="component" value="Unassembled WGS sequence"/>
</dbReference>
<accession>A0A2C5XWF8</accession>
<gene>
    <name evidence="3" type="ORF">CDD81_2641</name>
</gene>
<evidence type="ECO:0000313" key="3">
    <source>
        <dbReference type="EMBL" id="PHH59723.1"/>
    </source>
</evidence>
<feature type="chain" id="PRO_5012022019" evidence="2">
    <location>
        <begin position="16"/>
        <end position="193"/>
    </location>
</feature>
<evidence type="ECO:0000256" key="2">
    <source>
        <dbReference type="SAM" id="SignalP"/>
    </source>
</evidence>
<dbReference type="EMBL" id="NJET01000186">
    <property type="protein sequence ID" value="PHH59723.1"/>
    <property type="molecule type" value="Genomic_DNA"/>
</dbReference>
<keyword evidence="2" id="KW-0732">Signal</keyword>
<organism evidence="3 4">
    <name type="scientific">Ophiocordyceps australis</name>
    <dbReference type="NCBI Taxonomy" id="1399860"/>
    <lineage>
        <taxon>Eukaryota</taxon>
        <taxon>Fungi</taxon>
        <taxon>Dikarya</taxon>
        <taxon>Ascomycota</taxon>
        <taxon>Pezizomycotina</taxon>
        <taxon>Sordariomycetes</taxon>
        <taxon>Hypocreomycetidae</taxon>
        <taxon>Hypocreales</taxon>
        <taxon>Ophiocordycipitaceae</taxon>
        <taxon>Ophiocordyceps</taxon>
    </lineage>
</organism>
<feature type="signal peptide" evidence="2">
    <location>
        <begin position="1"/>
        <end position="15"/>
    </location>
</feature>
<evidence type="ECO:0000313" key="4">
    <source>
        <dbReference type="Proteomes" id="UP000226192"/>
    </source>
</evidence>
<dbReference type="AlphaFoldDB" id="A0A2C5XWF8"/>
<evidence type="ECO:0000256" key="1">
    <source>
        <dbReference type="SAM" id="MobiDB-lite"/>
    </source>
</evidence>
<name>A0A2C5XWF8_9HYPO</name>
<protein>
    <submittedName>
        <fullName evidence="3">Uncharacterized protein</fullName>
    </submittedName>
</protein>